<reference evidence="11 12" key="1">
    <citation type="submission" date="2019-02" db="EMBL/GenBank/DDBJ databases">
        <title>Deep-cultivation of Planctomycetes and their phenomic and genomic characterization uncovers novel biology.</title>
        <authorList>
            <person name="Wiegand S."/>
            <person name="Jogler M."/>
            <person name="Boedeker C."/>
            <person name="Pinto D."/>
            <person name="Vollmers J."/>
            <person name="Rivas-Marin E."/>
            <person name="Kohn T."/>
            <person name="Peeters S.H."/>
            <person name="Heuer A."/>
            <person name="Rast P."/>
            <person name="Oberbeckmann S."/>
            <person name="Bunk B."/>
            <person name="Jeske O."/>
            <person name="Meyerdierks A."/>
            <person name="Storesund J.E."/>
            <person name="Kallscheuer N."/>
            <person name="Luecker S."/>
            <person name="Lage O.M."/>
            <person name="Pohl T."/>
            <person name="Merkel B.J."/>
            <person name="Hornburger P."/>
            <person name="Mueller R.-W."/>
            <person name="Bruemmer F."/>
            <person name="Labrenz M."/>
            <person name="Spormann A.M."/>
            <person name="Op Den Camp H."/>
            <person name="Overmann J."/>
            <person name="Amann R."/>
            <person name="Jetten M.S.M."/>
            <person name="Mascher T."/>
            <person name="Medema M.H."/>
            <person name="Devos D.P."/>
            <person name="Kaster A.-K."/>
            <person name="Ovreas L."/>
            <person name="Rohde M."/>
            <person name="Galperin M.Y."/>
            <person name="Jogler C."/>
        </authorList>
    </citation>
    <scope>NUCLEOTIDE SEQUENCE [LARGE SCALE GENOMIC DNA]</scope>
    <source>
        <strain evidence="11 12">Enr8</strain>
    </source>
</reference>
<dbReference type="OrthoDB" id="140919at2"/>
<dbReference type="PANTHER" id="PTHR10683:SF31">
    <property type="entry name" value="TRANSALDOLASE"/>
    <property type="match status" value="1"/>
</dbReference>
<gene>
    <name evidence="11" type="primary">tal_1</name>
    <name evidence="10" type="synonym">tal</name>
    <name evidence="11" type="ORF">Enr8_28950</name>
</gene>
<evidence type="ECO:0000256" key="1">
    <source>
        <dbReference type="ARBA" id="ARBA00003518"/>
    </source>
</evidence>
<dbReference type="HAMAP" id="MF_00493">
    <property type="entry name" value="Transaldolase_2"/>
    <property type="match status" value="1"/>
</dbReference>
<comment type="caution">
    <text evidence="11">The sequence shown here is derived from an EMBL/GenBank/DDBJ whole genome shotgun (WGS) entry which is preliminary data.</text>
</comment>
<dbReference type="Pfam" id="PF00923">
    <property type="entry name" value="TAL_FSA"/>
    <property type="match status" value="1"/>
</dbReference>
<comment type="pathway">
    <text evidence="3 10">Carbohydrate degradation; pentose phosphate pathway; D-glyceraldehyde 3-phosphate and beta-D-fructose 6-phosphate from D-ribose 5-phosphate and D-xylulose 5-phosphate (non-oxidative stage): step 2/3.</text>
</comment>
<dbReference type="InterPro" id="IPR013785">
    <property type="entry name" value="Aldolase_TIM"/>
</dbReference>
<evidence type="ECO:0000256" key="5">
    <source>
        <dbReference type="ARBA" id="ARBA00013151"/>
    </source>
</evidence>
<dbReference type="EC" id="2.2.1.2" evidence="5 10"/>
<evidence type="ECO:0000256" key="10">
    <source>
        <dbReference type="HAMAP-Rule" id="MF_00493"/>
    </source>
</evidence>
<dbReference type="EMBL" id="SJPF01000003">
    <property type="protein sequence ID" value="TWT33075.1"/>
    <property type="molecule type" value="Genomic_DNA"/>
</dbReference>
<dbReference type="UniPathway" id="UPA00115">
    <property type="reaction ID" value="UER00414"/>
</dbReference>
<organism evidence="11 12">
    <name type="scientific">Blastopirellula retiformator</name>
    <dbReference type="NCBI Taxonomy" id="2527970"/>
    <lineage>
        <taxon>Bacteria</taxon>
        <taxon>Pseudomonadati</taxon>
        <taxon>Planctomycetota</taxon>
        <taxon>Planctomycetia</taxon>
        <taxon>Pirellulales</taxon>
        <taxon>Pirellulaceae</taxon>
        <taxon>Blastopirellula</taxon>
    </lineage>
</organism>
<evidence type="ECO:0000256" key="4">
    <source>
        <dbReference type="ARBA" id="ARBA00008426"/>
    </source>
</evidence>
<comment type="similarity">
    <text evidence="4 10">Belongs to the transaldolase family. Type 2 subfamily.</text>
</comment>
<dbReference type="GO" id="GO:0005975">
    <property type="term" value="P:carbohydrate metabolic process"/>
    <property type="evidence" value="ECO:0007669"/>
    <property type="project" value="InterPro"/>
</dbReference>
<dbReference type="InterPro" id="IPR004732">
    <property type="entry name" value="Transaldolase_2"/>
</dbReference>
<evidence type="ECO:0000313" key="11">
    <source>
        <dbReference type="EMBL" id="TWT33075.1"/>
    </source>
</evidence>
<evidence type="ECO:0000256" key="9">
    <source>
        <dbReference type="ARBA" id="ARBA00023270"/>
    </source>
</evidence>
<dbReference type="SUPFAM" id="SSF51569">
    <property type="entry name" value="Aldolase"/>
    <property type="match status" value="1"/>
</dbReference>
<comment type="catalytic activity">
    <reaction evidence="10">
        <text>D-sedoheptulose 7-phosphate + D-glyceraldehyde 3-phosphate = D-erythrose 4-phosphate + beta-D-fructose 6-phosphate</text>
        <dbReference type="Rhea" id="RHEA:17053"/>
        <dbReference type="ChEBI" id="CHEBI:16897"/>
        <dbReference type="ChEBI" id="CHEBI:57483"/>
        <dbReference type="ChEBI" id="CHEBI:57634"/>
        <dbReference type="ChEBI" id="CHEBI:59776"/>
        <dbReference type="EC" id="2.2.1.2"/>
    </reaction>
</comment>
<evidence type="ECO:0000256" key="6">
    <source>
        <dbReference type="ARBA" id="ARBA00022490"/>
    </source>
</evidence>
<dbReference type="GO" id="GO:0004801">
    <property type="term" value="F:transaldolase activity"/>
    <property type="evidence" value="ECO:0007669"/>
    <property type="project" value="UniProtKB-UniRule"/>
</dbReference>
<dbReference type="PANTHER" id="PTHR10683">
    <property type="entry name" value="TRANSALDOLASE"/>
    <property type="match status" value="1"/>
</dbReference>
<accession>A0A5C5V5Q2</accession>
<keyword evidence="9 10" id="KW-0704">Schiff base</keyword>
<protein>
    <recommendedName>
        <fullName evidence="5 10">Transaldolase</fullName>
        <ecNumber evidence="5 10">2.2.1.2</ecNumber>
    </recommendedName>
</protein>
<dbReference type="RefSeq" id="WP_146432613.1">
    <property type="nucleotide sequence ID" value="NZ_SJPF01000003.1"/>
</dbReference>
<dbReference type="AlphaFoldDB" id="A0A5C5V5Q2"/>
<proteinExistence type="inferred from homology"/>
<dbReference type="InterPro" id="IPR001585">
    <property type="entry name" value="TAL/FSA"/>
</dbReference>
<comment type="subcellular location">
    <subcellularLocation>
        <location evidence="2 10">Cytoplasm</location>
    </subcellularLocation>
</comment>
<dbReference type="GO" id="GO:0005737">
    <property type="term" value="C:cytoplasm"/>
    <property type="evidence" value="ECO:0007669"/>
    <property type="project" value="UniProtKB-SubCell"/>
</dbReference>
<evidence type="ECO:0000313" key="12">
    <source>
        <dbReference type="Proteomes" id="UP000318878"/>
    </source>
</evidence>
<comment type="function">
    <text evidence="1 10">Transaldolase is important for the balance of metabolites in the pentose-phosphate pathway.</text>
</comment>
<dbReference type="Gene3D" id="3.20.20.70">
    <property type="entry name" value="Aldolase class I"/>
    <property type="match status" value="1"/>
</dbReference>
<keyword evidence="8 10" id="KW-0570">Pentose shunt</keyword>
<keyword evidence="12" id="KW-1185">Reference proteome</keyword>
<evidence type="ECO:0000256" key="7">
    <source>
        <dbReference type="ARBA" id="ARBA00022679"/>
    </source>
</evidence>
<keyword evidence="6 10" id="KW-0963">Cytoplasm</keyword>
<evidence type="ECO:0000256" key="2">
    <source>
        <dbReference type="ARBA" id="ARBA00004496"/>
    </source>
</evidence>
<evidence type="ECO:0000256" key="3">
    <source>
        <dbReference type="ARBA" id="ARBA00004857"/>
    </source>
</evidence>
<keyword evidence="7 10" id="KW-0808">Transferase</keyword>
<dbReference type="GO" id="GO:0006098">
    <property type="term" value="P:pentose-phosphate shunt"/>
    <property type="evidence" value="ECO:0007669"/>
    <property type="project" value="UniProtKB-UniRule"/>
</dbReference>
<sequence>MASPLESLIASGTKLWLDSIDPDLVRSNFALGATGATSNPVIVSDLIKTGRFDDKIAALISEGLSDNDVAWTLTNQLVADAQSVFLPVWEKAGGNDGYVSFEVDPLLEDPEVDMPHDERVAKYIELGKHWAEGHKNRMIKVPATPAGLDALEELCAAGITLNVTLIFTERQYEAARDAVWRGAQRRENLDSFKSVYSIFVSRVDVYTEQHLPQLTDEAQGQLGIVNAKRIWQMNQKFWSDKPVKHQQEMIFASTGTKKPEDPPWKYVAAFAGSDIETNPPGTNDKVQESGVQITSQVADMPSDAVLADLDKHVDYQHLEKTLMEEGIAKFANPQKALLELIAVKRASITVG</sequence>
<dbReference type="Proteomes" id="UP000318878">
    <property type="component" value="Unassembled WGS sequence"/>
</dbReference>
<name>A0A5C5V5Q2_9BACT</name>
<feature type="active site" description="Schiff-base intermediate with substrate" evidence="10">
    <location>
        <position position="140"/>
    </location>
</feature>
<dbReference type="PIRSF" id="PIRSF036915">
    <property type="entry name" value="Trnald_Bac_Plnt"/>
    <property type="match status" value="1"/>
</dbReference>
<evidence type="ECO:0000256" key="8">
    <source>
        <dbReference type="ARBA" id="ARBA00023126"/>
    </source>
</evidence>